<accession>A0A0E9WKQ5</accession>
<protein>
    <submittedName>
        <fullName evidence="1">Uncharacterized protein</fullName>
    </submittedName>
</protein>
<dbReference type="AlphaFoldDB" id="A0A0E9WKQ5"/>
<proteinExistence type="predicted"/>
<reference evidence="1" key="1">
    <citation type="submission" date="2014-11" db="EMBL/GenBank/DDBJ databases">
        <authorList>
            <person name="Amaro Gonzalez C."/>
        </authorList>
    </citation>
    <scope>NUCLEOTIDE SEQUENCE</scope>
</reference>
<organism evidence="1">
    <name type="scientific">Anguilla anguilla</name>
    <name type="common">European freshwater eel</name>
    <name type="synonym">Muraena anguilla</name>
    <dbReference type="NCBI Taxonomy" id="7936"/>
    <lineage>
        <taxon>Eukaryota</taxon>
        <taxon>Metazoa</taxon>
        <taxon>Chordata</taxon>
        <taxon>Craniata</taxon>
        <taxon>Vertebrata</taxon>
        <taxon>Euteleostomi</taxon>
        <taxon>Actinopterygii</taxon>
        <taxon>Neopterygii</taxon>
        <taxon>Teleostei</taxon>
        <taxon>Anguilliformes</taxon>
        <taxon>Anguillidae</taxon>
        <taxon>Anguilla</taxon>
    </lineage>
</organism>
<dbReference type="EMBL" id="GBXM01018412">
    <property type="protein sequence ID" value="JAH90165.1"/>
    <property type="molecule type" value="Transcribed_RNA"/>
</dbReference>
<reference evidence="1" key="2">
    <citation type="journal article" date="2015" name="Fish Shellfish Immunol.">
        <title>Early steps in the European eel (Anguilla anguilla)-Vibrio vulnificus interaction in the gills: Role of the RtxA13 toxin.</title>
        <authorList>
            <person name="Callol A."/>
            <person name="Pajuelo D."/>
            <person name="Ebbesson L."/>
            <person name="Teles M."/>
            <person name="MacKenzie S."/>
            <person name="Amaro C."/>
        </authorList>
    </citation>
    <scope>NUCLEOTIDE SEQUENCE</scope>
</reference>
<evidence type="ECO:0000313" key="1">
    <source>
        <dbReference type="EMBL" id="JAH90165.1"/>
    </source>
</evidence>
<name>A0A0E9WKQ5_ANGAN</name>
<sequence length="39" mass="4221">MGNYRPCLKPYCIKGGGKKNIVANTIKCSPTFFTIIVGS</sequence>